<evidence type="ECO:0000256" key="2">
    <source>
        <dbReference type="ARBA" id="ARBA00022932"/>
    </source>
</evidence>
<dbReference type="Proteomes" id="UP000824150">
    <property type="component" value="Unassembled WGS sequence"/>
</dbReference>
<dbReference type="PANTHER" id="PTHR11669:SF8">
    <property type="entry name" value="DNA POLYMERASE III SUBUNIT DELTA"/>
    <property type="match status" value="1"/>
</dbReference>
<evidence type="ECO:0000256" key="1">
    <source>
        <dbReference type="ARBA" id="ARBA00012417"/>
    </source>
</evidence>
<evidence type="ECO:0000256" key="3">
    <source>
        <dbReference type="ARBA" id="ARBA00049244"/>
    </source>
</evidence>
<dbReference type="Gene3D" id="3.40.50.300">
    <property type="entry name" value="P-loop containing nucleotide triphosphate hydrolases"/>
    <property type="match status" value="1"/>
</dbReference>
<gene>
    <name evidence="4" type="ORF">IAA31_03700</name>
</gene>
<dbReference type="GO" id="GO:0003887">
    <property type="term" value="F:DNA-directed DNA polymerase activity"/>
    <property type="evidence" value="ECO:0007669"/>
    <property type="project" value="UniProtKB-KW"/>
</dbReference>
<evidence type="ECO:0000313" key="4">
    <source>
        <dbReference type="EMBL" id="MBU3826576.1"/>
    </source>
</evidence>
<dbReference type="SUPFAM" id="SSF52540">
    <property type="entry name" value="P-loop containing nucleoside triphosphate hydrolases"/>
    <property type="match status" value="1"/>
</dbReference>
<dbReference type="InterPro" id="IPR027417">
    <property type="entry name" value="P-loop_NTPase"/>
</dbReference>
<dbReference type="GO" id="GO:0006261">
    <property type="term" value="P:DNA-templated DNA replication"/>
    <property type="evidence" value="ECO:0007669"/>
    <property type="project" value="TreeGrafter"/>
</dbReference>
<dbReference type="PANTHER" id="PTHR11669">
    <property type="entry name" value="REPLICATION FACTOR C / DNA POLYMERASE III GAMMA-TAU SUBUNIT"/>
    <property type="match status" value="1"/>
</dbReference>
<dbReference type="EMBL" id="JAHLFG010000038">
    <property type="protein sequence ID" value="MBU3826576.1"/>
    <property type="molecule type" value="Genomic_DNA"/>
</dbReference>
<evidence type="ECO:0000313" key="5">
    <source>
        <dbReference type="Proteomes" id="UP000824150"/>
    </source>
</evidence>
<proteinExistence type="predicted"/>
<comment type="catalytic activity">
    <reaction evidence="3">
        <text>DNA(n) + a 2'-deoxyribonucleoside 5'-triphosphate = DNA(n+1) + diphosphate</text>
        <dbReference type="Rhea" id="RHEA:22508"/>
        <dbReference type="Rhea" id="RHEA-COMP:17339"/>
        <dbReference type="Rhea" id="RHEA-COMP:17340"/>
        <dbReference type="ChEBI" id="CHEBI:33019"/>
        <dbReference type="ChEBI" id="CHEBI:61560"/>
        <dbReference type="ChEBI" id="CHEBI:173112"/>
        <dbReference type="EC" id="2.7.7.7"/>
    </reaction>
</comment>
<reference evidence="4" key="1">
    <citation type="journal article" date="2021" name="PeerJ">
        <title>Extensive microbial diversity within the chicken gut microbiome revealed by metagenomics and culture.</title>
        <authorList>
            <person name="Gilroy R."/>
            <person name="Ravi A."/>
            <person name="Getino M."/>
            <person name="Pursley I."/>
            <person name="Horton D.L."/>
            <person name="Alikhan N.F."/>
            <person name="Baker D."/>
            <person name="Gharbi K."/>
            <person name="Hall N."/>
            <person name="Watson M."/>
            <person name="Adriaenssens E.M."/>
            <person name="Foster-Nyarko E."/>
            <person name="Jarju S."/>
            <person name="Secka A."/>
            <person name="Antonio M."/>
            <person name="Oren A."/>
            <person name="Chaudhuri R.R."/>
            <person name="La Ragione R."/>
            <person name="Hildebrand F."/>
            <person name="Pallen M.J."/>
        </authorList>
    </citation>
    <scope>NUCLEOTIDE SEQUENCE</scope>
    <source>
        <strain evidence="4">687</strain>
    </source>
</reference>
<organism evidence="4 5">
    <name type="scientific">Candidatus Anaerobiospirillum merdipullorum</name>
    <dbReference type="NCBI Taxonomy" id="2838450"/>
    <lineage>
        <taxon>Bacteria</taxon>
        <taxon>Pseudomonadati</taxon>
        <taxon>Pseudomonadota</taxon>
        <taxon>Gammaproteobacteria</taxon>
        <taxon>Aeromonadales</taxon>
        <taxon>Succinivibrionaceae</taxon>
        <taxon>Anaerobiospirillum</taxon>
    </lineage>
</organism>
<accession>A0A9E2KN89</accession>
<dbReference type="InterPro" id="IPR050238">
    <property type="entry name" value="DNA_Rep/Repair_Clamp_Loader"/>
</dbReference>
<keyword evidence="2" id="KW-0548">Nucleotidyltransferase</keyword>
<reference evidence="4" key="2">
    <citation type="submission" date="2021-04" db="EMBL/GenBank/DDBJ databases">
        <authorList>
            <person name="Gilroy R."/>
        </authorList>
    </citation>
    <scope>NUCLEOTIDE SEQUENCE</scope>
    <source>
        <strain evidence="4">687</strain>
    </source>
</reference>
<sequence length="353" mass="37983">MLYPWLQESFHTFATACGQGRLPGSVILAGHSDLGTLDLALECARFYLCEHKEQGVACGTCRSCKSFVAGAHADFIVVRPTLKDEADAGLDVLTNPLPLLQEAANIEDNGAQRRSVRIDSIRKLIEWLNLSHVGGQGKVAIVHEAHTMPVGAANSILKSFEEPPPHTLIILTAKSLESLLPTIISRAFKLKVTVPTLTQAQEFLQPYGFADSKIAIALALSQQAPLGALRLLQQGVIDKTQEILTLLPPALNGGSDVAVVEKLAALGPALEVTILGELTRELLKYKAGLSVTQLPLLNPQSAAALCRLPAEHLFTALSDLQHFALQAPFIPPRAPLALLRAWIRALANAPRTR</sequence>
<keyword evidence="2" id="KW-0239">DNA-directed DNA polymerase</keyword>
<comment type="caution">
    <text evidence="4">The sequence shown here is derived from an EMBL/GenBank/DDBJ whole genome shotgun (WGS) entry which is preliminary data.</text>
</comment>
<keyword evidence="2" id="KW-0808">Transferase</keyword>
<protein>
    <recommendedName>
        <fullName evidence="1">DNA-directed DNA polymerase</fullName>
        <ecNumber evidence="1">2.7.7.7</ecNumber>
    </recommendedName>
</protein>
<dbReference type="Pfam" id="PF13177">
    <property type="entry name" value="DNA_pol3_delta2"/>
    <property type="match status" value="1"/>
</dbReference>
<dbReference type="AlphaFoldDB" id="A0A9E2KN89"/>
<dbReference type="EC" id="2.7.7.7" evidence="1"/>
<name>A0A9E2KN89_9GAMM</name>